<dbReference type="Pfam" id="PF00656">
    <property type="entry name" value="Peptidase_C14"/>
    <property type="match status" value="1"/>
</dbReference>
<evidence type="ECO:0000259" key="5">
    <source>
        <dbReference type="Pfam" id="PF00656"/>
    </source>
</evidence>
<feature type="region of interest" description="Disordered" evidence="4">
    <location>
        <begin position="662"/>
        <end position="683"/>
    </location>
</feature>
<feature type="domain" description="Peptidase C14 caspase" evidence="5">
    <location>
        <begin position="48"/>
        <end position="288"/>
    </location>
</feature>
<keyword evidence="2" id="KW-0053">Apoptosis</keyword>
<keyword evidence="3" id="KW-0788">Thiol protease</keyword>
<protein>
    <submittedName>
        <fullName evidence="6">Caspase domain-containing protein</fullName>
    </submittedName>
</protein>
<dbReference type="EMBL" id="ML213610">
    <property type="protein sequence ID" value="TFK37084.1"/>
    <property type="molecule type" value="Genomic_DNA"/>
</dbReference>
<gene>
    <name evidence="6" type="ORF">BDQ12DRAFT_736482</name>
</gene>
<evidence type="ECO:0000313" key="6">
    <source>
        <dbReference type="EMBL" id="TFK37084.1"/>
    </source>
</evidence>
<name>A0A5C3LVF6_9AGAR</name>
<evidence type="ECO:0000313" key="7">
    <source>
        <dbReference type="Proteomes" id="UP000308652"/>
    </source>
</evidence>
<evidence type="ECO:0000256" key="2">
    <source>
        <dbReference type="ARBA" id="ARBA00022703"/>
    </source>
</evidence>
<keyword evidence="3" id="KW-0645">Protease</keyword>
<dbReference type="GO" id="GO:0005737">
    <property type="term" value="C:cytoplasm"/>
    <property type="evidence" value="ECO:0007669"/>
    <property type="project" value="TreeGrafter"/>
</dbReference>
<sequence>MNPSKASNGPPSSLTTIQDSAAISKDISSAHIQDTRIKNSIYASPRLFALVIGINDYQTSGKKLLGAVNDADAVNKFLTETMSIHPSNIINLRDKEATRELILTALNGFCSNSHIQRNDPILIYYAGHGGQVNPPKDWEAGGPNEKIQMLLPQDFDPKSKNPERGQGILDKDFGNILNRIAFDKGNNITVILDCCHSGSGTRNDKNSDVDSTSMVRGIDLPDDYTISYAPESHTTDANRGTKAPVLFDATGRASHVLLAACREDQSAVERESRGIFTKRLLELLDGTAIDIDKITYEDLIKDLQDLPTQNPRCEGTHSSRILFDAKVPNPRKNLLHRIQKEGGKYFLESGMLHGIRAGAEFAVYTDRGLPLDQAQPIATLIAHQAKGHRIQLKQPDSSSLLNIPASAFAFQTKAGKEPDLLLFSTDEQVQGILEKVKDRIENRRISLVEDRDAHDLTLSLGKDEDDIKEDVIVFYIANEKWKTYGLHKMPHPVKFTPKLLCGLENELHSIISGAAHFYSYLRPTMMTGYLANCVEVQCHELQSEGPYSALITTGGNLNVNGIINIHIEEEVDKMYGFKIINKAKVPLFFSLFYFDLSDLSINSYCQAGSGTGMSSAIQPSNNLTIGYGAGGYQAREYFLHPDQEVDVGMLKLFITTDAFDSSSIPQESPFNRSASGVRGDRPKDLKQPNYWDTVQIPVILRKAK</sequence>
<evidence type="ECO:0000256" key="1">
    <source>
        <dbReference type="ARBA" id="ARBA00009005"/>
    </source>
</evidence>
<dbReference type="GO" id="GO:0004197">
    <property type="term" value="F:cysteine-type endopeptidase activity"/>
    <property type="evidence" value="ECO:0007669"/>
    <property type="project" value="InterPro"/>
</dbReference>
<reference evidence="6 7" key="1">
    <citation type="journal article" date="2019" name="Nat. Ecol. Evol.">
        <title>Megaphylogeny resolves global patterns of mushroom evolution.</title>
        <authorList>
            <person name="Varga T."/>
            <person name="Krizsan K."/>
            <person name="Foldi C."/>
            <person name="Dima B."/>
            <person name="Sanchez-Garcia M."/>
            <person name="Sanchez-Ramirez S."/>
            <person name="Szollosi G.J."/>
            <person name="Szarkandi J.G."/>
            <person name="Papp V."/>
            <person name="Albert L."/>
            <person name="Andreopoulos W."/>
            <person name="Angelini C."/>
            <person name="Antonin V."/>
            <person name="Barry K.W."/>
            <person name="Bougher N.L."/>
            <person name="Buchanan P."/>
            <person name="Buyck B."/>
            <person name="Bense V."/>
            <person name="Catcheside P."/>
            <person name="Chovatia M."/>
            <person name="Cooper J."/>
            <person name="Damon W."/>
            <person name="Desjardin D."/>
            <person name="Finy P."/>
            <person name="Geml J."/>
            <person name="Haridas S."/>
            <person name="Hughes K."/>
            <person name="Justo A."/>
            <person name="Karasinski D."/>
            <person name="Kautmanova I."/>
            <person name="Kiss B."/>
            <person name="Kocsube S."/>
            <person name="Kotiranta H."/>
            <person name="LaButti K.M."/>
            <person name="Lechner B.E."/>
            <person name="Liimatainen K."/>
            <person name="Lipzen A."/>
            <person name="Lukacs Z."/>
            <person name="Mihaltcheva S."/>
            <person name="Morgado L.N."/>
            <person name="Niskanen T."/>
            <person name="Noordeloos M.E."/>
            <person name="Ohm R.A."/>
            <person name="Ortiz-Santana B."/>
            <person name="Ovrebo C."/>
            <person name="Racz N."/>
            <person name="Riley R."/>
            <person name="Savchenko A."/>
            <person name="Shiryaev A."/>
            <person name="Soop K."/>
            <person name="Spirin V."/>
            <person name="Szebenyi C."/>
            <person name="Tomsovsky M."/>
            <person name="Tulloss R.E."/>
            <person name="Uehling J."/>
            <person name="Grigoriev I.V."/>
            <person name="Vagvolgyi C."/>
            <person name="Papp T."/>
            <person name="Martin F.M."/>
            <person name="Miettinen O."/>
            <person name="Hibbett D.S."/>
            <person name="Nagy L.G."/>
        </authorList>
    </citation>
    <scope>NUCLEOTIDE SEQUENCE [LARGE SCALE GENOMIC DNA]</scope>
    <source>
        <strain evidence="6 7">CBS 166.37</strain>
    </source>
</reference>
<dbReference type="Proteomes" id="UP000308652">
    <property type="component" value="Unassembled WGS sequence"/>
</dbReference>
<dbReference type="InterPro" id="IPR029030">
    <property type="entry name" value="Caspase-like_dom_sf"/>
</dbReference>
<dbReference type="OrthoDB" id="3223806at2759"/>
<dbReference type="GO" id="GO:0006915">
    <property type="term" value="P:apoptotic process"/>
    <property type="evidence" value="ECO:0007669"/>
    <property type="project" value="UniProtKB-KW"/>
</dbReference>
<dbReference type="Gene3D" id="3.40.50.1460">
    <property type="match status" value="1"/>
</dbReference>
<keyword evidence="3" id="KW-0378">Hydrolase</keyword>
<dbReference type="SUPFAM" id="SSF52129">
    <property type="entry name" value="Caspase-like"/>
    <property type="match status" value="1"/>
</dbReference>
<dbReference type="PANTHER" id="PTHR48104:SF30">
    <property type="entry name" value="METACASPASE-1"/>
    <property type="match status" value="1"/>
</dbReference>
<evidence type="ECO:0000256" key="4">
    <source>
        <dbReference type="SAM" id="MobiDB-lite"/>
    </source>
</evidence>
<organism evidence="6 7">
    <name type="scientific">Crucibulum laeve</name>
    <dbReference type="NCBI Taxonomy" id="68775"/>
    <lineage>
        <taxon>Eukaryota</taxon>
        <taxon>Fungi</taxon>
        <taxon>Dikarya</taxon>
        <taxon>Basidiomycota</taxon>
        <taxon>Agaricomycotina</taxon>
        <taxon>Agaricomycetes</taxon>
        <taxon>Agaricomycetidae</taxon>
        <taxon>Agaricales</taxon>
        <taxon>Agaricineae</taxon>
        <taxon>Nidulariaceae</taxon>
        <taxon>Crucibulum</taxon>
    </lineage>
</organism>
<evidence type="ECO:0000256" key="3">
    <source>
        <dbReference type="ARBA" id="ARBA00022807"/>
    </source>
</evidence>
<dbReference type="InterPro" id="IPR011600">
    <property type="entry name" value="Pept_C14_caspase"/>
</dbReference>
<accession>A0A5C3LVF6</accession>
<dbReference type="GO" id="GO:0006508">
    <property type="term" value="P:proteolysis"/>
    <property type="evidence" value="ECO:0007669"/>
    <property type="project" value="InterPro"/>
</dbReference>
<feature type="compositionally biased region" description="Polar residues" evidence="4">
    <location>
        <begin position="662"/>
        <end position="674"/>
    </location>
</feature>
<proteinExistence type="inferred from homology"/>
<dbReference type="InterPro" id="IPR050452">
    <property type="entry name" value="Metacaspase"/>
</dbReference>
<keyword evidence="7" id="KW-1185">Reference proteome</keyword>
<comment type="similarity">
    <text evidence="1">Belongs to the peptidase C14B family.</text>
</comment>
<dbReference type="PANTHER" id="PTHR48104">
    <property type="entry name" value="METACASPASE-4"/>
    <property type="match status" value="1"/>
</dbReference>
<dbReference type="AlphaFoldDB" id="A0A5C3LVF6"/>